<feature type="transmembrane region" description="Helical" evidence="6">
    <location>
        <begin position="509"/>
        <end position="530"/>
    </location>
</feature>
<keyword evidence="4 6" id="KW-0472">Membrane</keyword>
<reference evidence="9 10" key="1">
    <citation type="submission" date="2019-07" db="EMBL/GenBank/DDBJ databases">
        <title>Genomes of Cafeteria roenbergensis.</title>
        <authorList>
            <person name="Fischer M.G."/>
            <person name="Hackl T."/>
            <person name="Roman M."/>
        </authorList>
    </citation>
    <scope>NUCLEOTIDE SEQUENCE [LARGE SCALE GENOMIC DNA]</scope>
    <source>
        <strain evidence="9 10">Cflag</strain>
    </source>
</reference>
<keyword evidence="2 6" id="KW-0812">Transmembrane</keyword>
<feature type="chain" id="PRO_5023077497" description="G-protein coupled receptors family 3 profile domain-containing protein" evidence="7">
    <location>
        <begin position="24"/>
        <end position="797"/>
    </location>
</feature>
<dbReference type="GO" id="GO:0004930">
    <property type="term" value="F:G protein-coupled receptor activity"/>
    <property type="evidence" value="ECO:0007669"/>
    <property type="project" value="InterPro"/>
</dbReference>
<sequence>MGRAWVPTIAASCLGALIVAASGQRTVTLAVGVVVTGPRDESVANGAAAAADAINLETRRGSGLAFKDGAGVSARLFLDVVRRRAASSSQADVEAAALSLVGYKQPLGDRAHVLLSAHPRFAKTISQVGAFTGVPVFDVATPSTALGGHKLLTRLRRREAPSVASQLAAILARDRAKAVAVLYAGNDPMTVETCTAVLDAVGALGVAVPVTIPYYVAFRADDDDVRWHWESGLAPGNPIQPSALDGRTSAGMESDLQLLTQAAQLVHDSEIDHVVVCGFYRDAGHFLSALANTNRPLRSIVATPAALQPGFADAAAPMADWVLGAQAWHESLRWEDSILNSSALDAVGRTTHSVHGAGGVTAIGLAASQALTACQLRTVNADAIFPALENASAVSAAAESAPCLASYGDVATAALVTAAWRLSTTTVAGPLRFDSAGLNTADPATLLVQLQPAAYVERGTLDSVPGVDTLSERVALPAEQASSASPKGSLVFPIPGVDYLAAGSVSGTIVLSISWLLAAGLSALAVVFVMHRSSASLSASGIWRTIVLLAGLACLALYPTQFVGIPTQGSCTGRDWLLGFGIILTLLPLAARTWYRWQAVIEPLMPERVEGLTDFKFPRWLVIPLGVQVTLGLIGLAAPPRALRGSCFASEGGTVALFWVMATWQSLLWVWLARLVQVASFVPDPLEEARVALVAVAIGGLAGLIAMASAGASQSGAAQFSSETAAVLASTLATVFVVAVAVPLSWPKFVAFVEEAKERHRASKLAPEPDRHEAEAVAARTAGAQPTGLDSNEKSSD</sequence>
<feature type="domain" description="G-protein coupled receptors family 3 profile" evidence="8">
    <location>
        <begin position="506"/>
        <end position="594"/>
    </location>
</feature>
<evidence type="ECO:0000256" key="1">
    <source>
        <dbReference type="ARBA" id="ARBA00004141"/>
    </source>
</evidence>
<organism evidence="9 10">
    <name type="scientific">Cafeteria roenbergensis</name>
    <name type="common">Marine flagellate</name>
    <dbReference type="NCBI Taxonomy" id="33653"/>
    <lineage>
        <taxon>Eukaryota</taxon>
        <taxon>Sar</taxon>
        <taxon>Stramenopiles</taxon>
        <taxon>Bigyra</taxon>
        <taxon>Opalozoa</taxon>
        <taxon>Bicosoecida</taxon>
        <taxon>Cafeteriaceae</taxon>
        <taxon>Cafeteria</taxon>
    </lineage>
</organism>
<keyword evidence="3 6" id="KW-1133">Transmembrane helix</keyword>
<feature type="transmembrane region" description="Helical" evidence="6">
    <location>
        <begin position="542"/>
        <end position="564"/>
    </location>
</feature>
<evidence type="ECO:0000313" key="10">
    <source>
        <dbReference type="Proteomes" id="UP000325113"/>
    </source>
</evidence>
<keyword evidence="7" id="KW-0732">Signal</keyword>
<feature type="transmembrane region" description="Helical" evidence="6">
    <location>
        <begin position="691"/>
        <end position="712"/>
    </location>
</feature>
<evidence type="ECO:0000256" key="7">
    <source>
        <dbReference type="SAM" id="SignalP"/>
    </source>
</evidence>
<feature type="signal peptide" evidence="7">
    <location>
        <begin position="1"/>
        <end position="23"/>
    </location>
</feature>
<accession>A0A5A8DE24</accession>
<gene>
    <name evidence="9" type="ORF">FNF31_02797</name>
</gene>
<protein>
    <recommendedName>
        <fullName evidence="8">G-protein coupled receptors family 3 profile domain-containing protein</fullName>
    </recommendedName>
</protein>
<dbReference type="PROSITE" id="PS50259">
    <property type="entry name" value="G_PROTEIN_RECEP_F3_4"/>
    <property type="match status" value="1"/>
</dbReference>
<dbReference type="AlphaFoldDB" id="A0A5A8DE24"/>
<dbReference type="Proteomes" id="UP000325113">
    <property type="component" value="Unassembled WGS sequence"/>
</dbReference>
<evidence type="ECO:0000256" key="6">
    <source>
        <dbReference type="SAM" id="Phobius"/>
    </source>
</evidence>
<feature type="transmembrane region" description="Helical" evidence="6">
    <location>
        <begin position="620"/>
        <end position="638"/>
    </location>
</feature>
<evidence type="ECO:0000256" key="5">
    <source>
        <dbReference type="SAM" id="MobiDB-lite"/>
    </source>
</evidence>
<evidence type="ECO:0000256" key="2">
    <source>
        <dbReference type="ARBA" id="ARBA00022692"/>
    </source>
</evidence>
<feature type="transmembrane region" description="Helical" evidence="6">
    <location>
        <begin position="658"/>
        <end position="679"/>
    </location>
</feature>
<dbReference type="EMBL" id="VLTM01000021">
    <property type="protein sequence ID" value="KAA0163636.1"/>
    <property type="molecule type" value="Genomic_DNA"/>
</dbReference>
<dbReference type="Pfam" id="PF00003">
    <property type="entry name" value="7tm_3"/>
    <property type="match status" value="1"/>
</dbReference>
<dbReference type="InterPro" id="IPR017978">
    <property type="entry name" value="GPCR_3_C"/>
</dbReference>
<dbReference type="GO" id="GO:0016020">
    <property type="term" value="C:membrane"/>
    <property type="evidence" value="ECO:0007669"/>
    <property type="project" value="UniProtKB-SubCell"/>
</dbReference>
<evidence type="ECO:0000259" key="8">
    <source>
        <dbReference type="PROSITE" id="PS50259"/>
    </source>
</evidence>
<comment type="caution">
    <text evidence="9">The sequence shown here is derived from an EMBL/GenBank/DDBJ whole genome shotgun (WGS) entry which is preliminary data.</text>
</comment>
<evidence type="ECO:0000256" key="4">
    <source>
        <dbReference type="ARBA" id="ARBA00023136"/>
    </source>
</evidence>
<feature type="transmembrane region" description="Helical" evidence="6">
    <location>
        <begin position="724"/>
        <end position="744"/>
    </location>
</feature>
<feature type="region of interest" description="Disordered" evidence="5">
    <location>
        <begin position="760"/>
        <end position="797"/>
    </location>
</feature>
<evidence type="ECO:0000313" key="9">
    <source>
        <dbReference type="EMBL" id="KAA0163636.1"/>
    </source>
</evidence>
<evidence type="ECO:0000256" key="3">
    <source>
        <dbReference type="ARBA" id="ARBA00022989"/>
    </source>
</evidence>
<name>A0A5A8DE24_CAFRO</name>
<proteinExistence type="predicted"/>
<feature type="transmembrane region" description="Helical" evidence="6">
    <location>
        <begin position="576"/>
        <end position="595"/>
    </location>
</feature>
<comment type="subcellular location">
    <subcellularLocation>
        <location evidence="1">Membrane</location>
        <topology evidence="1">Multi-pass membrane protein</topology>
    </subcellularLocation>
</comment>